<dbReference type="Pfam" id="PF00439">
    <property type="entry name" value="Bromodomain"/>
    <property type="match status" value="1"/>
</dbReference>
<dbReference type="InterPro" id="IPR051831">
    <property type="entry name" value="Bromodomain_contain_prot"/>
</dbReference>
<evidence type="ECO:0000259" key="4">
    <source>
        <dbReference type="PROSITE" id="PS50014"/>
    </source>
</evidence>
<dbReference type="PANTHER" id="PTHR22881">
    <property type="entry name" value="BROMODOMAIN CONTAINING PROTEIN"/>
    <property type="match status" value="1"/>
</dbReference>
<keyword evidence="6" id="KW-1185">Reference proteome</keyword>
<feature type="region of interest" description="Disordered" evidence="3">
    <location>
        <begin position="185"/>
        <end position="212"/>
    </location>
</feature>
<dbReference type="InterPro" id="IPR001487">
    <property type="entry name" value="Bromodomain"/>
</dbReference>
<dbReference type="PRINTS" id="PR00503">
    <property type="entry name" value="BROMODOMAIN"/>
</dbReference>
<proteinExistence type="predicted"/>
<feature type="compositionally biased region" description="Polar residues" evidence="3">
    <location>
        <begin position="39"/>
        <end position="52"/>
    </location>
</feature>
<dbReference type="Gene3D" id="1.20.920.10">
    <property type="entry name" value="Bromodomain-like"/>
    <property type="match status" value="1"/>
</dbReference>
<dbReference type="CDD" id="cd04369">
    <property type="entry name" value="Bromodomain"/>
    <property type="match status" value="1"/>
</dbReference>
<dbReference type="EMBL" id="CAXLJM020000062">
    <property type="protein sequence ID" value="CAL8120039.1"/>
    <property type="molecule type" value="Genomic_DNA"/>
</dbReference>
<evidence type="ECO:0000256" key="2">
    <source>
        <dbReference type="PROSITE-ProRule" id="PRU00035"/>
    </source>
</evidence>
<reference evidence="5 6" key="1">
    <citation type="submission" date="2024-08" db="EMBL/GenBank/DDBJ databases">
        <authorList>
            <person name="Cucini C."/>
            <person name="Frati F."/>
        </authorList>
    </citation>
    <scope>NUCLEOTIDE SEQUENCE [LARGE SCALE GENOMIC DNA]</scope>
</reference>
<evidence type="ECO:0000313" key="6">
    <source>
        <dbReference type="Proteomes" id="UP001642540"/>
    </source>
</evidence>
<gene>
    <name evidence="5" type="ORF">ODALV1_LOCUS18822</name>
</gene>
<dbReference type="InterPro" id="IPR036427">
    <property type="entry name" value="Bromodomain-like_sf"/>
</dbReference>
<dbReference type="SMART" id="SM00297">
    <property type="entry name" value="BROMO"/>
    <property type="match status" value="1"/>
</dbReference>
<organism evidence="5 6">
    <name type="scientific">Orchesella dallaii</name>
    <dbReference type="NCBI Taxonomy" id="48710"/>
    <lineage>
        <taxon>Eukaryota</taxon>
        <taxon>Metazoa</taxon>
        <taxon>Ecdysozoa</taxon>
        <taxon>Arthropoda</taxon>
        <taxon>Hexapoda</taxon>
        <taxon>Collembola</taxon>
        <taxon>Entomobryomorpha</taxon>
        <taxon>Entomobryoidea</taxon>
        <taxon>Orchesellidae</taxon>
        <taxon>Orchesellinae</taxon>
        <taxon>Orchesella</taxon>
    </lineage>
</organism>
<feature type="region of interest" description="Disordered" evidence="3">
    <location>
        <begin position="30"/>
        <end position="52"/>
    </location>
</feature>
<feature type="domain" description="Bromo" evidence="4">
    <location>
        <begin position="74"/>
        <end position="144"/>
    </location>
</feature>
<evidence type="ECO:0000313" key="5">
    <source>
        <dbReference type="EMBL" id="CAL8120039.1"/>
    </source>
</evidence>
<accession>A0ABP1R5M4</accession>
<evidence type="ECO:0000256" key="1">
    <source>
        <dbReference type="ARBA" id="ARBA00023117"/>
    </source>
</evidence>
<name>A0ABP1R5M4_9HEXA</name>
<dbReference type="PANTHER" id="PTHR22881:SF27">
    <property type="entry name" value="BROMODOMAIN CONTAINING 7_9"/>
    <property type="match status" value="1"/>
</dbReference>
<protein>
    <recommendedName>
        <fullName evidence="4">Bromo domain-containing protein</fullName>
    </recommendedName>
</protein>
<dbReference type="SUPFAM" id="SSF47370">
    <property type="entry name" value="Bromodomain"/>
    <property type="match status" value="1"/>
</dbReference>
<comment type="caution">
    <text evidence="5">The sequence shown here is derived from an EMBL/GenBank/DDBJ whole genome shotgun (WGS) entry which is preliminary data.</text>
</comment>
<dbReference type="PROSITE" id="PS50014">
    <property type="entry name" value="BROMODOMAIN_2"/>
    <property type="match status" value="1"/>
</dbReference>
<evidence type="ECO:0000256" key="3">
    <source>
        <dbReference type="SAM" id="MobiDB-lite"/>
    </source>
</evidence>
<dbReference type="Proteomes" id="UP001642540">
    <property type="component" value="Unassembled WGS sequence"/>
</dbReference>
<keyword evidence="1 2" id="KW-0103">Bromodomain</keyword>
<sequence>MEAERNLMDEAAKQCCYRTCCMNRIKDVGPKSRQRSSKEPMTSTPRLRPSKTQQQIWITDSLVIMKEEILPALEELECAKYFLNPVDPKAFPDYSKFVKYPMDLSIIRRRLKYWYYLGLEQLEDDLKLIVANAGLYHGLGTEIYEASRNLLNTYIEKKANIPRGQRVIVVLERICEPRQRRTSERIKRKSEVLDTPEVTGKRMGTTKTQKKK</sequence>